<dbReference type="PROSITE" id="PS00108">
    <property type="entry name" value="PROTEIN_KINASE_ST"/>
    <property type="match status" value="1"/>
</dbReference>
<feature type="domain" description="Protein kinase" evidence="7">
    <location>
        <begin position="396"/>
        <end position="690"/>
    </location>
</feature>
<dbReference type="FunFam" id="1.10.510.10:FF:000224">
    <property type="entry name" value="serine/threonine-protein kinase mph1 isoform X1"/>
    <property type="match status" value="1"/>
</dbReference>
<organism evidence="8 9">
    <name type="scientific">Zostera marina</name>
    <name type="common">Eelgrass</name>
    <dbReference type="NCBI Taxonomy" id="29655"/>
    <lineage>
        <taxon>Eukaryota</taxon>
        <taxon>Viridiplantae</taxon>
        <taxon>Streptophyta</taxon>
        <taxon>Embryophyta</taxon>
        <taxon>Tracheophyta</taxon>
        <taxon>Spermatophyta</taxon>
        <taxon>Magnoliopsida</taxon>
        <taxon>Liliopsida</taxon>
        <taxon>Zosteraceae</taxon>
        <taxon>Zostera</taxon>
    </lineage>
</organism>
<feature type="compositionally biased region" description="Acidic residues" evidence="6">
    <location>
        <begin position="1"/>
        <end position="10"/>
    </location>
</feature>
<dbReference type="GO" id="GO:0004712">
    <property type="term" value="F:protein serine/threonine/tyrosine kinase activity"/>
    <property type="evidence" value="ECO:0000318"/>
    <property type="project" value="GO_Central"/>
</dbReference>
<keyword evidence="3" id="KW-0547">Nucleotide-binding</keyword>
<evidence type="ECO:0000256" key="6">
    <source>
        <dbReference type="SAM" id="MobiDB-lite"/>
    </source>
</evidence>
<dbReference type="Gene3D" id="1.10.510.10">
    <property type="entry name" value="Transferase(Phosphotransferase) domain 1"/>
    <property type="match status" value="1"/>
</dbReference>
<dbReference type="GO" id="GO:0033316">
    <property type="term" value="P:meiotic spindle assembly checkpoint signaling"/>
    <property type="evidence" value="ECO:0000318"/>
    <property type="project" value="GO_Central"/>
</dbReference>
<gene>
    <name evidence="8" type="ORF">ZOSMA_3G01450</name>
</gene>
<dbReference type="GO" id="GO:0034501">
    <property type="term" value="P:protein localization to kinetochore"/>
    <property type="evidence" value="ECO:0000318"/>
    <property type="project" value="GO_Central"/>
</dbReference>
<dbReference type="OrthoDB" id="20524at2759"/>
<evidence type="ECO:0000313" key="8">
    <source>
        <dbReference type="EMBL" id="KMZ63663.1"/>
    </source>
</evidence>
<dbReference type="InterPro" id="IPR000719">
    <property type="entry name" value="Prot_kinase_dom"/>
</dbReference>
<accession>A0A0K9P3V7</accession>
<keyword evidence="1" id="KW-0723">Serine/threonine-protein kinase</keyword>
<protein>
    <recommendedName>
        <fullName evidence="7">Protein kinase domain-containing protein</fullName>
    </recommendedName>
</protein>
<evidence type="ECO:0000256" key="3">
    <source>
        <dbReference type="ARBA" id="ARBA00022741"/>
    </source>
</evidence>
<keyword evidence="9" id="KW-1185">Reference proteome</keyword>
<evidence type="ECO:0000256" key="1">
    <source>
        <dbReference type="ARBA" id="ARBA00022527"/>
    </source>
</evidence>
<dbReference type="PROSITE" id="PS50011">
    <property type="entry name" value="PROTEIN_KINASE_DOM"/>
    <property type="match status" value="1"/>
</dbReference>
<dbReference type="SUPFAM" id="SSF56112">
    <property type="entry name" value="Protein kinase-like (PK-like)"/>
    <property type="match status" value="1"/>
</dbReference>
<keyword evidence="2" id="KW-0808">Transferase</keyword>
<dbReference type="Proteomes" id="UP000036987">
    <property type="component" value="Unassembled WGS sequence"/>
</dbReference>
<dbReference type="SMART" id="SM00220">
    <property type="entry name" value="S_TKc"/>
    <property type="match status" value="1"/>
</dbReference>
<dbReference type="STRING" id="29655.A0A0K9P3V7"/>
<proteinExistence type="predicted"/>
<dbReference type="PANTHER" id="PTHR22974:SF21">
    <property type="entry name" value="DUAL SPECIFICITY PROTEIN KINASE TTK"/>
    <property type="match status" value="1"/>
</dbReference>
<name>A0A0K9P3V7_ZOSMR</name>
<evidence type="ECO:0000256" key="5">
    <source>
        <dbReference type="ARBA" id="ARBA00022840"/>
    </source>
</evidence>
<feature type="region of interest" description="Disordered" evidence="6">
    <location>
        <begin position="1"/>
        <end position="60"/>
    </location>
</feature>
<dbReference type="InterPro" id="IPR008271">
    <property type="entry name" value="Ser/Thr_kinase_AS"/>
</dbReference>
<dbReference type="Gene3D" id="3.30.200.20">
    <property type="entry name" value="Phosphorylase Kinase, domain 1"/>
    <property type="match status" value="1"/>
</dbReference>
<dbReference type="GO" id="GO:0000776">
    <property type="term" value="C:kinetochore"/>
    <property type="evidence" value="ECO:0000318"/>
    <property type="project" value="GO_Central"/>
</dbReference>
<dbReference type="AlphaFoldDB" id="A0A0K9P3V7"/>
<keyword evidence="4" id="KW-0418">Kinase</keyword>
<dbReference type="EMBL" id="LFYR01001213">
    <property type="protein sequence ID" value="KMZ63663.1"/>
    <property type="molecule type" value="Genomic_DNA"/>
</dbReference>
<dbReference type="GO" id="GO:0004674">
    <property type="term" value="F:protein serine/threonine kinase activity"/>
    <property type="evidence" value="ECO:0000318"/>
    <property type="project" value="GO_Central"/>
</dbReference>
<evidence type="ECO:0000259" key="7">
    <source>
        <dbReference type="PROSITE" id="PS50011"/>
    </source>
</evidence>
<dbReference type="InterPro" id="IPR027084">
    <property type="entry name" value="Mps1_cat"/>
</dbReference>
<evidence type="ECO:0000313" key="9">
    <source>
        <dbReference type="Proteomes" id="UP000036987"/>
    </source>
</evidence>
<dbReference type="GO" id="GO:0007059">
    <property type="term" value="P:chromosome segregation"/>
    <property type="evidence" value="ECO:0000318"/>
    <property type="project" value="GO_Central"/>
</dbReference>
<dbReference type="GO" id="GO:0098813">
    <property type="term" value="P:nuclear chromosome segregation"/>
    <property type="evidence" value="ECO:0007669"/>
    <property type="project" value="UniProtKB-ARBA"/>
</dbReference>
<keyword evidence="5" id="KW-0067">ATP-binding</keyword>
<feature type="compositionally biased region" description="Pro residues" evidence="6">
    <location>
        <begin position="16"/>
        <end position="25"/>
    </location>
</feature>
<dbReference type="Pfam" id="PF00069">
    <property type="entry name" value="Pkinase"/>
    <property type="match status" value="1"/>
</dbReference>
<feature type="compositionally biased region" description="Low complexity" evidence="6">
    <location>
        <begin position="34"/>
        <end position="57"/>
    </location>
</feature>
<sequence length="698" mass="77020">MIQTENEDSQDNLPISIPPPAPPPSIGSTEVNLTSTSSFSVSTSTSASSSSHSSFSSDTPNFVKNVQAVLKRNRVLGANSETLRPRRPQVKKLGPSKSTAATVGSVDFSKSVCNQIDKTLEDLSPTSTSSATESIPNTFYPRIPQEKLDGTITTCLDPGPKSMAITSVSGNMAPKPLVSSCLISACEFASICQDKDGVNVTPKIDAVPSHATSLVLAEEQSLCKIVPTKDEVRKFQSSHQAQKIPEPRYETQPTDPIIQCSTIGSTYMATTSLLSGPVFQSNAHVAVPQIINPIQGSGSSSGSSEPQGVAYLDGPETSEKEADRLLGHSEISQNNEIARSQATPVDFRISYNAVPPANGSTSIMDIDSSKPNVAEKVRRNKKYNPDLFFKVNGKMYQKLGKTGSGGSSEVYKVITSDCIIYALKRIKLKGRDYPTAYGFCQEIEYLNKFKGRKNIIQLIDYEVTDKVLFQEVVSGSMSMKDGKIKAEHFIYMVLEYGEIDLAHMLSHTLKEAESSCWNIKENWIRFYWQQMLQAVNTIHEERIVHSDLKPANFLLVKGTLKLIDFGIAKAIMSDTTNIQRDGQVGTLNYMSPEAFMFSEQNANESTIKCGRASDIWSLGCILYQMVYGKTPFSEYKTFWSKFKVITDSNHVISYDESKANPCLIQLMKKCLAWDKDKRWRIPQLLQHPFLNPPLPPLG</sequence>
<feature type="region of interest" description="Disordered" evidence="6">
    <location>
        <begin position="77"/>
        <end position="100"/>
    </location>
</feature>
<evidence type="ECO:0000256" key="2">
    <source>
        <dbReference type="ARBA" id="ARBA00022679"/>
    </source>
</evidence>
<dbReference type="FunFam" id="3.30.200.20:FF:000131">
    <property type="entry name" value="Dual specificity protein kinase TTK"/>
    <property type="match status" value="1"/>
</dbReference>
<evidence type="ECO:0000256" key="4">
    <source>
        <dbReference type="ARBA" id="ARBA00022777"/>
    </source>
</evidence>
<dbReference type="PANTHER" id="PTHR22974">
    <property type="entry name" value="MIXED LINEAGE PROTEIN KINASE"/>
    <property type="match status" value="1"/>
</dbReference>
<feature type="region of interest" description="Disordered" evidence="6">
    <location>
        <begin position="234"/>
        <end position="255"/>
    </location>
</feature>
<comment type="caution">
    <text evidence="8">The sequence shown here is derived from an EMBL/GenBank/DDBJ whole genome shotgun (WGS) entry which is preliminary data.</text>
</comment>
<dbReference type="GO" id="GO:0005524">
    <property type="term" value="F:ATP binding"/>
    <property type="evidence" value="ECO:0007669"/>
    <property type="project" value="UniProtKB-KW"/>
</dbReference>
<dbReference type="GO" id="GO:0005634">
    <property type="term" value="C:nucleus"/>
    <property type="evidence" value="ECO:0000318"/>
    <property type="project" value="GO_Central"/>
</dbReference>
<dbReference type="CDD" id="cd14131">
    <property type="entry name" value="PKc_Mps1"/>
    <property type="match status" value="1"/>
</dbReference>
<reference evidence="9" key="1">
    <citation type="journal article" date="2016" name="Nature">
        <title>The genome of the seagrass Zostera marina reveals angiosperm adaptation to the sea.</title>
        <authorList>
            <person name="Olsen J.L."/>
            <person name="Rouze P."/>
            <person name="Verhelst B."/>
            <person name="Lin Y.-C."/>
            <person name="Bayer T."/>
            <person name="Collen J."/>
            <person name="Dattolo E."/>
            <person name="De Paoli E."/>
            <person name="Dittami S."/>
            <person name="Maumus F."/>
            <person name="Michel G."/>
            <person name="Kersting A."/>
            <person name="Lauritano C."/>
            <person name="Lohaus R."/>
            <person name="Toepel M."/>
            <person name="Tonon T."/>
            <person name="Vanneste K."/>
            <person name="Amirebrahimi M."/>
            <person name="Brakel J."/>
            <person name="Bostroem C."/>
            <person name="Chovatia M."/>
            <person name="Grimwood J."/>
            <person name="Jenkins J.W."/>
            <person name="Jueterbock A."/>
            <person name="Mraz A."/>
            <person name="Stam W.T."/>
            <person name="Tice H."/>
            <person name="Bornberg-Bauer E."/>
            <person name="Green P.J."/>
            <person name="Pearson G.A."/>
            <person name="Procaccini G."/>
            <person name="Duarte C.M."/>
            <person name="Schmutz J."/>
            <person name="Reusch T.B.H."/>
            <person name="Van de Peer Y."/>
        </authorList>
    </citation>
    <scope>NUCLEOTIDE SEQUENCE [LARGE SCALE GENOMIC DNA]</scope>
    <source>
        <strain evidence="9">cv. Finnish</strain>
    </source>
</reference>
<feature type="region of interest" description="Disordered" evidence="6">
    <location>
        <begin position="296"/>
        <end position="319"/>
    </location>
</feature>
<dbReference type="GO" id="GO:0007094">
    <property type="term" value="P:mitotic spindle assembly checkpoint signaling"/>
    <property type="evidence" value="ECO:0000318"/>
    <property type="project" value="GO_Central"/>
</dbReference>
<dbReference type="InterPro" id="IPR011009">
    <property type="entry name" value="Kinase-like_dom_sf"/>
</dbReference>